<protein>
    <recommendedName>
        <fullName evidence="3">FAD-binding domain-containing protein</fullName>
    </recommendedName>
</protein>
<dbReference type="Gene3D" id="3.50.50.60">
    <property type="entry name" value="FAD/NAD(P)-binding domain"/>
    <property type="match status" value="1"/>
</dbReference>
<dbReference type="SUPFAM" id="SSF51905">
    <property type="entry name" value="FAD/NAD(P)-binding domain"/>
    <property type="match status" value="1"/>
</dbReference>
<keyword evidence="1" id="KW-0560">Oxidoreductase</keyword>
<feature type="domain" description="FAD-binding" evidence="3">
    <location>
        <begin position="5"/>
        <end position="60"/>
    </location>
</feature>
<evidence type="ECO:0000259" key="3">
    <source>
        <dbReference type="Pfam" id="PF01494"/>
    </source>
</evidence>
<dbReference type="Proteomes" id="UP001501444">
    <property type="component" value="Unassembled WGS sequence"/>
</dbReference>
<proteinExistence type="predicted"/>
<dbReference type="EMBL" id="BAAARV010000062">
    <property type="protein sequence ID" value="GAA2365906.1"/>
    <property type="molecule type" value="Genomic_DNA"/>
</dbReference>
<dbReference type="Gene3D" id="3.30.9.20">
    <property type="match status" value="1"/>
</dbReference>
<keyword evidence="5" id="KW-1185">Reference proteome</keyword>
<dbReference type="PANTHER" id="PTHR43476">
    <property type="entry name" value="3-(3-HYDROXY-PHENYL)PROPIONATE/3-HYDROXYCINNAMIC ACID HYDROXYLASE"/>
    <property type="match status" value="1"/>
</dbReference>
<dbReference type="InterPro" id="IPR036188">
    <property type="entry name" value="FAD/NAD-bd_sf"/>
</dbReference>
<accession>A0ABP5U3U4</accession>
<name>A0ABP5U3U4_9ACTN</name>
<keyword evidence="2" id="KW-0520">NAD</keyword>
<evidence type="ECO:0000313" key="4">
    <source>
        <dbReference type="EMBL" id="GAA2365906.1"/>
    </source>
</evidence>
<dbReference type="Pfam" id="PF01494">
    <property type="entry name" value="FAD_binding_3"/>
    <property type="match status" value="2"/>
</dbReference>
<reference evidence="5" key="1">
    <citation type="journal article" date="2019" name="Int. J. Syst. Evol. Microbiol.">
        <title>The Global Catalogue of Microorganisms (GCM) 10K type strain sequencing project: providing services to taxonomists for standard genome sequencing and annotation.</title>
        <authorList>
            <consortium name="The Broad Institute Genomics Platform"/>
            <consortium name="The Broad Institute Genome Sequencing Center for Infectious Disease"/>
            <person name="Wu L."/>
            <person name="Ma J."/>
        </authorList>
    </citation>
    <scope>NUCLEOTIDE SEQUENCE [LARGE SCALE GENOMIC DNA]</scope>
    <source>
        <strain evidence="5">JCM 3272</strain>
    </source>
</reference>
<evidence type="ECO:0000256" key="1">
    <source>
        <dbReference type="ARBA" id="ARBA00023002"/>
    </source>
</evidence>
<evidence type="ECO:0000256" key="2">
    <source>
        <dbReference type="ARBA" id="ARBA00023027"/>
    </source>
</evidence>
<dbReference type="InterPro" id="IPR050631">
    <property type="entry name" value="PheA/TfdB_FAD_monoxygenase"/>
</dbReference>
<dbReference type="InterPro" id="IPR002938">
    <property type="entry name" value="FAD-bd"/>
</dbReference>
<dbReference type="PANTHER" id="PTHR43476:SF4">
    <property type="entry name" value="BLR0106 PROTEIN"/>
    <property type="match status" value="1"/>
</dbReference>
<evidence type="ECO:0000313" key="5">
    <source>
        <dbReference type="Proteomes" id="UP001501444"/>
    </source>
</evidence>
<feature type="domain" description="FAD-binding" evidence="3">
    <location>
        <begin position="132"/>
        <end position="331"/>
    </location>
</feature>
<dbReference type="PRINTS" id="PR00420">
    <property type="entry name" value="RNGMNOXGNASE"/>
</dbReference>
<organism evidence="4 5">
    <name type="scientific">Dactylosporangium salmoneum</name>
    <dbReference type="NCBI Taxonomy" id="53361"/>
    <lineage>
        <taxon>Bacteria</taxon>
        <taxon>Bacillati</taxon>
        <taxon>Actinomycetota</taxon>
        <taxon>Actinomycetes</taxon>
        <taxon>Micromonosporales</taxon>
        <taxon>Micromonosporaceae</taxon>
        <taxon>Dactylosporangium</taxon>
    </lineage>
</organism>
<gene>
    <name evidence="4" type="ORF">GCM10010170_064700</name>
</gene>
<dbReference type="RefSeq" id="WP_344616353.1">
    <property type="nucleotide sequence ID" value="NZ_BAAARV010000062.1"/>
</dbReference>
<sequence>MKLDEVHVIGGGPAGLFAAILLRRAWPGARVRVFERSVPDDTFGFGVAFTRRTLDLLSAADEAVVGRLRAASVPIPHQEFRLGERSVTANGNDGAIGVARSALLTALTDIARGLGVGVELGREADLDEVRGADLVIAADGVGSRVRDGMAAEFGARVTPGRGLFMWLGLDQRLPASLFAPARGADGLFNVHCYPYAADRSTIGVETDPDTWRRAGMDRWTEGTPPDRSDERSIAYLQELFGPILGGTLLGNRSRWMHFRTVTTARWSAGNVVLLGDAAHTAHYSVGSGTKMAMEDAVALVEALRDPAHATLPQALAGYERARRPRAARIQDLADRSRWWWETLGVRLDLPPAALMLAYLSRGGAVGAAKAAEFDPGLVAEALAETGLGSLDTVLRGRELPPGAGTDLPADVRDPWGDEAAALVKTAQRSPGPVVLTGPPQRDRLLDRLALAEHVRRHAGVAVAVEADPALAADVVDGVIAGRIDLVRFTAPHPAS</sequence>
<comment type="caution">
    <text evidence="4">The sequence shown here is derived from an EMBL/GenBank/DDBJ whole genome shotgun (WGS) entry which is preliminary data.</text>
</comment>